<proteinExistence type="predicted"/>
<dbReference type="PANTHER" id="PTHR31719:SF130">
    <property type="entry name" value="NAC DOMAIN-CONTAINING PROTEIN 18"/>
    <property type="match status" value="1"/>
</dbReference>
<evidence type="ECO:0000256" key="3">
    <source>
        <dbReference type="ARBA" id="ARBA00023163"/>
    </source>
</evidence>
<dbReference type="Pfam" id="PF02365">
    <property type="entry name" value="NAM"/>
    <property type="match status" value="1"/>
</dbReference>
<dbReference type="PANTHER" id="PTHR31719">
    <property type="entry name" value="NAC TRANSCRIPTION FACTOR 56"/>
    <property type="match status" value="1"/>
</dbReference>
<feature type="domain" description="NAC" evidence="6">
    <location>
        <begin position="15"/>
        <end position="179"/>
    </location>
</feature>
<comment type="caution">
    <text evidence="7">The sequence shown here is derived from an EMBL/GenBank/DDBJ whole genome shotgun (WGS) entry which is preliminary data.</text>
</comment>
<keyword evidence="4" id="KW-0539">Nucleus</keyword>
<reference evidence="7 8" key="1">
    <citation type="journal article" date="2021" name="Comput. Struct. Biotechnol. J.">
        <title>De novo genome assembly of the potent medicinal plant Rehmannia glutinosa using nanopore technology.</title>
        <authorList>
            <person name="Ma L."/>
            <person name="Dong C."/>
            <person name="Song C."/>
            <person name="Wang X."/>
            <person name="Zheng X."/>
            <person name="Niu Y."/>
            <person name="Chen S."/>
            <person name="Feng W."/>
        </authorList>
    </citation>
    <scope>NUCLEOTIDE SEQUENCE [LARGE SCALE GENOMIC DNA]</scope>
    <source>
        <strain evidence="7">DH-2019</strain>
    </source>
</reference>
<evidence type="ECO:0000313" key="7">
    <source>
        <dbReference type="EMBL" id="KAK6153913.1"/>
    </source>
</evidence>
<dbReference type="EMBL" id="JABTTQ020000006">
    <property type="protein sequence ID" value="KAK6153913.1"/>
    <property type="molecule type" value="Genomic_DNA"/>
</dbReference>
<accession>A0ABR0X2L3</accession>
<keyword evidence="1" id="KW-0805">Transcription regulation</keyword>
<evidence type="ECO:0000256" key="4">
    <source>
        <dbReference type="ARBA" id="ARBA00023242"/>
    </source>
</evidence>
<evidence type="ECO:0000256" key="2">
    <source>
        <dbReference type="ARBA" id="ARBA00023125"/>
    </source>
</evidence>
<feature type="compositionally biased region" description="Low complexity" evidence="5">
    <location>
        <begin position="202"/>
        <end position="217"/>
    </location>
</feature>
<protein>
    <recommendedName>
        <fullName evidence="6">NAC domain-containing protein</fullName>
    </recommendedName>
</protein>
<evidence type="ECO:0000256" key="5">
    <source>
        <dbReference type="SAM" id="MobiDB-lite"/>
    </source>
</evidence>
<name>A0ABR0X2L3_REHGL</name>
<dbReference type="InterPro" id="IPR036093">
    <property type="entry name" value="NAC_dom_sf"/>
</dbReference>
<keyword evidence="8" id="KW-1185">Reference proteome</keyword>
<dbReference type="SUPFAM" id="SSF101941">
    <property type="entry name" value="NAC domain"/>
    <property type="match status" value="1"/>
</dbReference>
<evidence type="ECO:0000256" key="1">
    <source>
        <dbReference type="ARBA" id="ARBA00023015"/>
    </source>
</evidence>
<keyword evidence="2" id="KW-0238">DNA-binding</keyword>
<sequence>MEEMMSFVRDGEKKLPPGFRFQPTDEEIVFQYLARKTFSYPLPAQVIPELINIFSFHPWELPAGNSDQDRYFFSNKETNHGNGNYQSGKTTCCGYWKATGLTKRIICSKNMPIVGIRKSLVFYKRKKSNSRAFRTDWIMHEYCLALSRNSACSNVQQKNNSQGSLIQIGNWSLCHIFLKKRSSITKVIDDDNDTNNCGFLSDTDSSSASSSPYSDSSCLTEVSSSIAYGETS</sequence>
<dbReference type="Proteomes" id="UP001318860">
    <property type="component" value="Unassembled WGS sequence"/>
</dbReference>
<dbReference type="InterPro" id="IPR003441">
    <property type="entry name" value="NAC-dom"/>
</dbReference>
<keyword evidence="3" id="KW-0804">Transcription</keyword>
<feature type="region of interest" description="Disordered" evidence="5">
    <location>
        <begin position="202"/>
        <end position="232"/>
    </location>
</feature>
<feature type="compositionally biased region" description="Polar residues" evidence="5">
    <location>
        <begin position="218"/>
        <end position="232"/>
    </location>
</feature>
<dbReference type="PROSITE" id="PS51005">
    <property type="entry name" value="NAC"/>
    <property type="match status" value="1"/>
</dbReference>
<dbReference type="Gene3D" id="2.170.150.80">
    <property type="entry name" value="NAC domain"/>
    <property type="match status" value="1"/>
</dbReference>
<organism evidence="7 8">
    <name type="scientific">Rehmannia glutinosa</name>
    <name type="common">Chinese foxglove</name>
    <dbReference type="NCBI Taxonomy" id="99300"/>
    <lineage>
        <taxon>Eukaryota</taxon>
        <taxon>Viridiplantae</taxon>
        <taxon>Streptophyta</taxon>
        <taxon>Embryophyta</taxon>
        <taxon>Tracheophyta</taxon>
        <taxon>Spermatophyta</taxon>
        <taxon>Magnoliopsida</taxon>
        <taxon>eudicotyledons</taxon>
        <taxon>Gunneridae</taxon>
        <taxon>Pentapetalae</taxon>
        <taxon>asterids</taxon>
        <taxon>lamiids</taxon>
        <taxon>Lamiales</taxon>
        <taxon>Orobanchaceae</taxon>
        <taxon>Rehmannieae</taxon>
        <taxon>Rehmannia</taxon>
    </lineage>
</organism>
<evidence type="ECO:0000259" key="6">
    <source>
        <dbReference type="PROSITE" id="PS51005"/>
    </source>
</evidence>
<evidence type="ECO:0000313" key="8">
    <source>
        <dbReference type="Proteomes" id="UP001318860"/>
    </source>
</evidence>
<gene>
    <name evidence="7" type="ORF">DH2020_013552</name>
</gene>